<dbReference type="Proteomes" id="UP000594836">
    <property type="component" value="Chromosome"/>
</dbReference>
<protein>
    <submittedName>
        <fullName evidence="2">Uncharacterized protein</fullName>
    </submittedName>
</protein>
<evidence type="ECO:0000313" key="3">
    <source>
        <dbReference type="Proteomes" id="UP000594836"/>
    </source>
</evidence>
<gene>
    <name evidence="2" type="ORF">I6G38_06445</name>
</gene>
<dbReference type="AlphaFoldDB" id="A0A7T3E7Z1"/>
<dbReference type="EMBL" id="CP065713">
    <property type="protein sequence ID" value="QPT09876.1"/>
    <property type="molecule type" value="Genomic_DNA"/>
</dbReference>
<evidence type="ECO:0000256" key="1">
    <source>
        <dbReference type="SAM" id="MobiDB-lite"/>
    </source>
</evidence>
<dbReference type="RefSeq" id="WP_197939268.1">
    <property type="nucleotide sequence ID" value="NZ_CP065713.1"/>
</dbReference>
<name>A0A7T3E7Z1_SPHPI</name>
<feature type="compositionally biased region" description="Low complexity" evidence="1">
    <location>
        <begin position="30"/>
        <end position="47"/>
    </location>
</feature>
<organism evidence="2 3">
    <name type="scientific">Sphingomonas paucimobilis</name>
    <name type="common">Pseudomonas paucimobilis</name>
    <dbReference type="NCBI Taxonomy" id="13689"/>
    <lineage>
        <taxon>Bacteria</taxon>
        <taxon>Pseudomonadati</taxon>
        <taxon>Pseudomonadota</taxon>
        <taxon>Alphaproteobacteria</taxon>
        <taxon>Sphingomonadales</taxon>
        <taxon>Sphingomonadaceae</taxon>
        <taxon>Sphingomonas</taxon>
    </lineage>
</organism>
<sequence>MKKDSADQPQDTSPEASTVTPASDDTALQATPADAVDEPAAPAFDPAVEWPATGGTYVRQADGTLTKEG</sequence>
<accession>A0A7T3E7Z1</accession>
<proteinExistence type="predicted"/>
<feature type="region of interest" description="Disordered" evidence="1">
    <location>
        <begin position="1"/>
        <end position="69"/>
    </location>
</feature>
<reference evidence="2 3" key="1">
    <citation type="submission" date="2020-12" db="EMBL/GenBank/DDBJ databases">
        <title>FDA dAtabase for Regulatory Grade micrObial Sequences (FDA-ARGOS): Supporting development and validation of Infectious Disease Dx tests.</title>
        <authorList>
            <person name="Sproer C."/>
            <person name="Gronow S."/>
            <person name="Severitt S."/>
            <person name="Schroder I."/>
            <person name="Tallon L."/>
            <person name="Sadzewicz L."/>
            <person name="Zhao X."/>
            <person name="Boylan J."/>
            <person name="Ott S."/>
            <person name="Bowen H."/>
            <person name="Vavikolanu K."/>
            <person name="Mehta A."/>
            <person name="Aluvathingal J."/>
            <person name="Nadendla S."/>
            <person name="Lowell S."/>
            <person name="Myers T."/>
            <person name="Yan Y."/>
            <person name="Sichtig H."/>
        </authorList>
    </citation>
    <scope>NUCLEOTIDE SEQUENCE [LARGE SCALE GENOMIC DNA]</scope>
    <source>
        <strain evidence="2 3">FDAARGOS_881</strain>
    </source>
</reference>
<evidence type="ECO:0000313" key="2">
    <source>
        <dbReference type="EMBL" id="QPT09876.1"/>
    </source>
</evidence>
<feature type="compositionally biased region" description="Polar residues" evidence="1">
    <location>
        <begin position="7"/>
        <end position="29"/>
    </location>
</feature>